<evidence type="ECO:0000313" key="1">
    <source>
        <dbReference type="EMBL" id="GKU93026.1"/>
    </source>
</evidence>
<evidence type="ECO:0000313" key="2">
    <source>
        <dbReference type="Proteomes" id="UP001054252"/>
    </source>
</evidence>
<dbReference type="Proteomes" id="UP001054252">
    <property type="component" value="Unassembled WGS sequence"/>
</dbReference>
<gene>
    <name evidence="1" type="ORF">SLEP1_g6665</name>
</gene>
<organism evidence="1 2">
    <name type="scientific">Rubroshorea leprosula</name>
    <dbReference type="NCBI Taxonomy" id="152421"/>
    <lineage>
        <taxon>Eukaryota</taxon>
        <taxon>Viridiplantae</taxon>
        <taxon>Streptophyta</taxon>
        <taxon>Embryophyta</taxon>
        <taxon>Tracheophyta</taxon>
        <taxon>Spermatophyta</taxon>
        <taxon>Magnoliopsida</taxon>
        <taxon>eudicotyledons</taxon>
        <taxon>Gunneridae</taxon>
        <taxon>Pentapetalae</taxon>
        <taxon>rosids</taxon>
        <taxon>malvids</taxon>
        <taxon>Malvales</taxon>
        <taxon>Dipterocarpaceae</taxon>
        <taxon>Rubroshorea</taxon>
    </lineage>
</organism>
<name>A0AAV5I0J0_9ROSI</name>
<dbReference type="AlphaFoldDB" id="A0AAV5I0J0"/>
<keyword evidence="2" id="KW-1185">Reference proteome</keyword>
<dbReference type="EMBL" id="BPVZ01000006">
    <property type="protein sequence ID" value="GKU93026.1"/>
    <property type="molecule type" value="Genomic_DNA"/>
</dbReference>
<sequence length="37" mass="4271">MVLQIFGSCSYCSLRDYCSRVLFTDTVHALMANNRRV</sequence>
<proteinExistence type="predicted"/>
<protein>
    <submittedName>
        <fullName evidence="1">Uncharacterized protein</fullName>
    </submittedName>
</protein>
<reference evidence="1 2" key="1">
    <citation type="journal article" date="2021" name="Commun. Biol.">
        <title>The genome of Shorea leprosula (Dipterocarpaceae) highlights the ecological relevance of drought in aseasonal tropical rainforests.</title>
        <authorList>
            <person name="Ng K.K.S."/>
            <person name="Kobayashi M.J."/>
            <person name="Fawcett J.A."/>
            <person name="Hatakeyama M."/>
            <person name="Paape T."/>
            <person name="Ng C.H."/>
            <person name="Ang C.C."/>
            <person name="Tnah L.H."/>
            <person name="Lee C.T."/>
            <person name="Nishiyama T."/>
            <person name="Sese J."/>
            <person name="O'Brien M.J."/>
            <person name="Copetti D."/>
            <person name="Mohd Noor M.I."/>
            <person name="Ong R.C."/>
            <person name="Putra M."/>
            <person name="Sireger I.Z."/>
            <person name="Indrioko S."/>
            <person name="Kosugi Y."/>
            <person name="Izuno A."/>
            <person name="Isagi Y."/>
            <person name="Lee S.L."/>
            <person name="Shimizu K.K."/>
        </authorList>
    </citation>
    <scope>NUCLEOTIDE SEQUENCE [LARGE SCALE GENOMIC DNA]</scope>
    <source>
        <strain evidence="1">214</strain>
    </source>
</reference>
<accession>A0AAV5I0J0</accession>
<comment type="caution">
    <text evidence="1">The sequence shown here is derived from an EMBL/GenBank/DDBJ whole genome shotgun (WGS) entry which is preliminary data.</text>
</comment>